<accession>A0AAD5CXA4</accession>
<keyword evidence="2" id="KW-0689">Ribosomal protein</keyword>
<dbReference type="InterPro" id="IPR012340">
    <property type="entry name" value="NA-bd_OB-fold"/>
</dbReference>
<dbReference type="PROSITE" id="PS00055">
    <property type="entry name" value="RIBOSOMAL_S12"/>
    <property type="match status" value="1"/>
</dbReference>
<name>A0AAD5CXA4_AMBAR</name>
<comment type="caution">
    <text evidence="5">The sequence shown here is derived from an EMBL/GenBank/DDBJ whole genome shotgun (WGS) entry which is preliminary data.</text>
</comment>
<feature type="compositionally biased region" description="Polar residues" evidence="4">
    <location>
        <begin position="245"/>
        <end position="301"/>
    </location>
</feature>
<feature type="compositionally biased region" description="Basic residues" evidence="4">
    <location>
        <begin position="1"/>
        <end position="14"/>
    </location>
</feature>
<evidence type="ECO:0000313" key="6">
    <source>
        <dbReference type="Proteomes" id="UP001206925"/>
    </source>
</evidence>
<feature type="region of interest" description="Disordered" evidence="4">
    <location>
        <begin position="187"/>
        <end position="430"/>
    </location>
</feature>
<dbReference type="PANTHER" id="PTHR11652">
    <property type="entry name" value="30S RIBOSOMAL PROTEIN S12 FAMILY MEMBER"/>
    <property type="match status" value="1"/>
</dbReference>
<dbReference type="Proteomes" id="UP001206925">
    <property type="component" value="Unassembled WGS sequence"/>
</dbReference>
<dbReference type="SUPFAM" id="SSF50249">
    <property type="entry name" value="Nucleic acid-binding proteins"/>
    <property type="match status" value="1"/>
</dbReference>
<dbReference type="Pfam" id="PF00164">
    <property type="entry name" value="Ribosom_S12_S23"/>
    <property type="match status" value="1"/>
</dbReference>
<dbReference type="AlphaFoldDB" id="A0AAD5CXA4"/>
<dbReference type="CDD" id="cd03367">
    <property type="entry name" value="Ribosomal_S23"/>
    <property type="match status" value="1"/>
</dbReference>
<sequence length="486" mass="52853">MGAGRKLKSHRRRQRWADKSYKKSHLGNEWKKPFAGSSHAKGIVLEKIGIEAKQPNSAIRKCARVQLIKNGKKIAAFVPNDGCLNYIEENDEVLIAGFGRKGHAVGDIPGVRFKVVKVSDQIKVNDKKMRRSFTWDRAFYTSDGFLAAEELLSMIEGGGDDDKHELKKLDELESLEAKLFQEIEASIQKATGPSGKRKSQEKKITGAGGPHRVPPIKTLPTRLSLSSAGSGGSRGNNIKTPVRGSMSSKNGKANAYSPSKTPPVITTKNKVASVNTRVSRTSPASPVSTWSPGSSPLTFAVNQRLKRSGSVPHKSSMNNEKPSATNERGSDDRKASKSAVSLMPKTQSSPTIQRPSESSSCAVYQRSRSQGSKGSPVHHISKHTLKNYPIGQSSDLNRKQPAKTAATANTGLKPNTPKTKKQSSPKVKASSEKIFVISPEILDLKGKINALKMKIDMHKDRCNKMARAESDSGYLKTSFAINECSL</sequence>
<feature type="compositionally biased region" description="Polar residues" evidence="4">
    <location>
        <begin position="344"/>
        <end position="373"/>
    </location>
</feature>
<evidence type="ECO:0000256" key="1">
    <source>
        <dbReference type="ARBA" id="ARBA00005657"/>
    </source>
</evidence>
<dbReference type="Gene3D" id="2.40.50.140">
    <property type="entry name" value="Nucleic acid-binding proteins"/>
    <property type="match status" value="1"/>
</dbReference>
<dbReference type="GO" id="GO:0015935">
    <property type="term" value="C:small ribosomal subunit"/>
    <property type="evidence" value="ECO:0007669"/>
    <property type="project" value="InterPro"/>
</dbReference>
<feature type="region of interest" description="Disordered" evidence="4">
    <location>
        <begin position="1"/>
        <end position="22"/>
    </location>
</feature>
<evidence type="ECO:0000256" key="2">
    <source>
        <dbReference type="ARBA" id="ARBA00022980"/>
    </source>
</evidence>
<protein>
    <recommendedName>
        <fullName evidence="7">40S ribosomal protein S23</fullName>
    </recommendedName>
</protein>
<keyword evidence="3" id="KW-0687">Ribonucleoprotein</keyword>
<keyword evidence="6" id="KW-1185">Reference proteome</keyword>
<proteinExistence type="inferred from homology"/>
<comment type="similarity">
    <text evidence="1">Belongs to the universal ribosomal protein uS12 family.</text>
</comment>
<dbReference type="GO" id="GO:0003735">
    <property type="term" value="F:structural constituent of ribosome"/>
    <property type="evidence" value="ECO:0007669"/>
    <property type="project" value="InterPro"/>
</dbReference>
<dbReference type="NCBIfam" id="TIGR00982">
    <property type="entry name" value="uS12_E_A"/>
    <property type="match status" value="1"/>
</dbReference>
<gene>
    <name evidence="5" type="ORF">M8C21_022010</name>
</gene>
<dbReference type="EMBL" id="JAMZMK010006577">
    <property type="protein sequence ID" value="KAI7748221.1"/>
    <property type="molecule type" value="Genomic_DNA"/>
</dbReference>
<feature type="compositionally biased region" description="Polar residues" evidence="4">
    <location>
        <begin position="313"/>
        <end position="327"/>
    </location>
</feature>
<evidence type="ECO:0000256" key="3">
    <source>
        <dbReference type="ARBA" id="ARBA00023274"/>
    </source>
</evidence>
<dbReference type="FunFam" id="2.40.50.140:FF:000007">
    <property type="entry name" value="40S ribosomal protein S23"/>
    <property type="match status" value="1"/>
</dbReference>
<reference evidence="5" key="1">
    <citation type="submission" date="2022-06" db="EMBL/GenBank/DDBJ databases">
        <title>Uncovering the hologenomic basis of an extraordinary plant invasion.</title>
        <authorList>
            <person name="Bieker V.C."/>
            <person name="Martin M.D."/>
            <person name="Gilbert T."/>
            <person name="Hodgins K."/>
            <person name="Battlay P."/>
            <person name="Petersen B."/>
            <person name="Wilson J."/>
        </authorList>
    </citation>
    <scope>NUCLEOTIDE SEQUENCE</scope>
    <source>
        <strain evidence="5">AA19_3_7</strain>
        <tissue evidence="5">Leaf</tissue>
    </source>
</reference>
<organism evidence="5 6">
    <name type="scientific">Ambrosia artemisiifolia</name>
    <name type="common">Common ragweed</name>
    <dbReference type="NCBI Taxonomy" id="4212"/>
    <lineage>
        <taxon>Eukaryota</taxon>
        <taxon>Viridiplantae</taxon>
        <taxon>Streptophyta</taxon>
        <taxon>Embryophyta</taxon>
        <taxon>Tracheophyta</taxon>
        <taxon>Spermatophyta</taxon>
        <taxon>Magnoliopsida</taxon>
        <taxon>eudicotyledons</taxon>
        <taxon>Gunneridae</taxon>
        <taxon>Pentapetalae</taxon>
        <taxon>asterids</taxon>
        <taxon>campanulids</taxon>
        <taxon>Asterales</taxon>
        <taxon>Asteraceae</taxon>
        <taxon>Asteroideae</taxon>
        <taxon>Heliantheae alliance</taxon>
        <taxon>Heliantheae</taxon>
        <taxon>Ambrosia</taxon>
    </lineage>
</organism>
<evidence type="ECO:0000256" key="4">
    <source>
        <dbReference type="SAM" id="MobiDB-lite"/>
    </source>
</evidence>
<dbReference type="InterPro" id="IPR005680">
    <property type="entry name" value="Ribosomal_uS12_euk/arc"/>
</dbReference>
<dbReference type="GO" id="GO:0006412">
    <property type="term" value="P:translation"/>
    <property type="evidence" value="ECO:0007669"/>
    <property type="project" value="InterPro"/>
</dbReference>
<dbReference type="InterPro" id="IPR006032">
    <property type="entry name" value="Ribosomal_uS12"/>
</dbReference>
<evidence type="ECO:0008006" key="7">
    <source>
        <dbReference type="Google" id="ProtNLM"/>
    </source>
</evidence>
<feature type="compositionally biased region" description="Polar residues" evidence="4">
    <location>
        <begin position="406"/>
        <end position="417"/>
    </location>
</feature>
<evidence type="ECO:0000313" key="5">
    <source>
        <dbReference type="EMBL" id="KAI7748221.1"/>
    </source>
</evidence>